<dbReference type="AlphaFoldDB" id="A0AAD6V572"/>
<dbReference type="InterPro" id="IPR000477">
    <property type="entry name" value="RT_dom"/>
</dbReference>
<evidence type="ECO:0000313" key="2">
    <source>
        <dbReference type="EMBL" id="KAJ7203273.1"/>
    </source>
</evidence>
<sequence length="515" mass="58581">MAYIVRHESETSTLFRALLGILIGDTTSPILWTLYLSDFKLLSDATTDILLAGIFITNLEQADDVILISLTPDGAQRKMNALWKWCSINFMIINAIKSLLMILGSISKGLPLFRFGNDAVTIVRTAKYVGFNLNSTKRNIFEDHYSKKASKARAIAETLLSLESMVGVLPVWEARKLYMALVDPHLTHGCEISLDVDPDLLKPLEDVQNDFLRRILGLNKRSMTAPLFTETGLVPLRFRRVTLALTHLKYLSTLKGHNRYVRVAVDDSVHNRYVRVAVDDSVQLSDEGKASWAMDLRYVIHNLPFNIVLPPLSTITPQMVDAVIKSVNAGLRAYLQWSIDDPNSPKLYLLRGRLEPEKDSAPIQKELCFRHYLSVVNPKHRKALTRLLLSSHCLALERLRWVEHRRPRIDRNLRLCRFCKAEIESPEHALLQCTASADLVLLRDDFLARMNHDIKRLPALNSMPALEFFTLMISYRHTVSLVAKYAFGVTEIFESTPMLIPALPLHWMIQSQSTD</sequence>
<feature type="domain" description="Reverse transcriptase" evidence="1">
    <location>
        <begin position="1"/>
        <end position="133"/>
    </location>
</feature>
<gene>
    <name evidence="2" type="ORF">GGX14DRAFT_369599</name>
</gene>
<name>A0AAD6V572_9AGAR</name>
<comment type="caution">
    <text evidence="2">The sequence shown here is derived from an EMBL/GenBank/DDBJ whole genome shotgun (WGS) entry which is preliminary data.</text>
</comment>
<evidence type="ECO:0000313" key="3">
    <source>
        <dbReference type="Proteomes" id="UP001219525"/>
    </source>
</evidence>
<dbReference type="EMBL" id="JARJCW010000051">
    <property type="protein sequence ID" value="KAJ7203273.1"/>
    <property type="molecule type" value="Genomic_DNA"/>
</dbReference>
<accession>A0AAD6V572</accession>
<reference evidence="2" key="1">
    <citation type="submission" date="2023-03" db="EMBL/GenBank/DDBJ databases">
        <title>Massive genome expansion in bonnet fungi (Mycena s.s.) driven by repeated elements and novel gene families across ecological guilds.</title>
        <authorList>
            <consortium name="Lawrence Berkeley National Laboratory"/>
            <person name="Harder C.B."/>
            <person name="Miyauchi S."/>
            <person name="Viragh M."/>
            <person name="Kuo A."/>
            <person name="Thoen E."/>
            <person name="Andreopoulos B."/>
            <person name="Lu D."/>
            <person name="Skrede I."/>
            <person name="Drula E."/>
            <person name="Henrissat B."/>
            <person name="Morin E."/>
            <person name="Kohler A."/>
            <person name="Barry K."/>
            <person name="LaButti K."/>
            <person name="Morin E."/>
            <person name="Salamov A."/>
            <person name="Lipzen A."/>
            <person name="Mereny Z."/>
            <person name="Hegedus B."/>
            <person name="Baldrian P."/>
            <person name="Stursova M."/>
            <person name="Weitz H."/>
            <person name="Taylor A."/>
            <person name="Grigoriev I.V."/>
            <person name="Nagy L.G."/>
            <person name="Martin F."/>
            <person name="Kauserud H."/>
        </authorList>
    </citation>
    <scope>NUCLEOTIDE SEQUENCE</scope>
    <source>
        <strain evidence="2">9144</strain>
    </source>
</reference>
<dbReference type="Proteomes" id="UP001219525">
    <property type="component" value="Unassembled WGS sequence"/>
</dbReference>
<evidence type="ECO:0000259" key="1">
    <source>
        <dbReference type="PROSITE" id="PS50878"/>
    </source>
</evidence>
<protein>
    <recommendedName>
        <fullName evidence="1">Reverse transcriptase domain-containing protein</fullName>
    </recommendedName>
</protein>
<organism evidence="2 3">
    <name type="scientific">Mycena pura</name>
    <dbReference type="NCBI Taxonomy" id="153505"/>
    <lineage>
        <taxon>Eukaryota</taxon>
        <taxon>Fungi</taxon>
        <taxon>Dikarya</taxon>
        <taxon>Basidiomycota</taxon>
        <taxon>Agaricomycotina</taxon>
        <taxon>Agaricomycetes</taxon>
        <taxon>Agaricomycetidae</taxon>
        <taxon>Agaricales</taxon>
        <taxon>Marasmiineae</taxon>
        <taxon>Mycenaceae</taxon>
        <taxon>Mycena</taxon>
    </lineage>
</organism>
<proteinExistence type="predicted"/>
<dbReference type="PROSITE" id="PS50878">
    <property type="entry name" value="RT_POL"/>
    <property type="match status" value="1"/>
</dbReference>
<keyword evidence="3" id="KW-1185">Reference proteome</keyword>